<evidence type="ECO:0008006" key="4">
    <source>
        <dbReference type="Google" id="ProtNLM"/>
    </source>
</evidence>
<protein>
    <recommendedName>
        <fullName evidence="4">Transmembrane protein</fullName>
    </recommendedName>
</protein>
<gene>
    <name evidence="2" type="ORF">DDB_G0291492</name>
</gene>
<evidence type="ECO:0000313" key="2">
    <source>
        <dbReference type="EMBL" id="EAL61730.1"/>
    </source>
</evidence>
<keyword evidence="3" id="KW-1185">Reference proteome</keyword>
<dbReference type="eggNOG" id="ENOG502RI26">
    <property type="taxonomic scope" value="Eukaryota"/>
</dbReference>
<keyword evidence="1" id="KW-0732">Signal</keyword>
<dbReference type="HOGENOM" id="CLU_774839_0_0_1"/>
<proteinExistence type="predicted"/>
<dbReference type="FunCoup" id="Q54EJ0">
    <property type="interactions" value="2"/>
</dbReference>
<dbReference type="PANTHER" id="PTHR33459:SF10">
    <property type="entry name" value="DICKKOPF N-TERMINAL CYSTEINE-RICH DOMAIN-CONTAINING PROTEIN-RELATED"/>
    <property type="match status" value="1"/>
</dbReference>
<dbReference type="OMA" id="INADICQ"/>
<accession>Q54EJ0</accession>
<dbReference type="VEuPathDB" id="AmoebaDB:DDB_G0291492"/>
<evidence type="ECO:0000256" key="1">
    <source>
        <dbReference type="SAM" id="SignalP"/>
    </source>
</evidence>
<dbReference type="RefSeq" id="XP_635250.1">
    <property type="nucleotide sequence ID" value="XM_630158.1"/>
</dbReference>
<dbReference type="InterPro" id="IPR052326">
    <property type="entry name" value="Diff-Dev_Assoc_Protein"/>
</dbReference>
<dbReference type="dictyBase" id="DDB_G0291492"/>
<dbReference type="AlphaFoldDB" id="Q54EJ0"/>
<dbReference type="InParanoid" id="Q54EJ0"/>
<evidence type="ECO:0000313" key="3">
    <source>
        <dbReference type="Proteomes" id="UP000002195"/>
    </source>
</evidence>
<dbReference type="KEGG" id="ddi:DDB_G0291492"/>
<feature type="signal peptide" evidence="1">
    <location>
        <begin position="1"/>
        <end position="21"/>
    </location>
</feature>
<dbReference type="PhylomeDB" id="Q54EJ0"/>
<sequence length="358" mass="40286">MKLSIFCIFVVILLTIYKINADICQNCLNKGDLCTGLFSETLNNGGVVDSYKFIGNCKSGLVCGPVNTTNVIPNKVNWICREYGKKDRSCFNGLQCEFGLVCNRKQICIQGNFTQLGDGCVRDSDCSGYFPKCINEICQKYKNQCFTNNDCAYNQLCDSKLNQCVDYLFEGDKCNQDSDYCFTGLKCLSNKICGKEYLSLGKQCSLTNSQCDTSKGYYCSPNSLVCEKFVAPNSMNCSDGIESNQCGEYYGCSCDGKCYQNKPTPIQTTPYQTLVDCAYDNKCQMINNINSNQSCVFQKCQTELCEYKKLYYQNSKITCDSEFLISQYCSNIIDNNYSIKISIPTFTILLILLINLLF</sequence>
<organism evidence="2 3">
    <name type="scientific">Dictyostelium discoideum</name>
    <name type="common">Social amoeba</name>
    <dbReference type="NCBI Taxonomy" id="44689"/>
    <lineage>
        <taxon>Eukaryota</taxon>
        <taxon>Amoebozoa</taxon>
        <taxon>Evosea</taxon>
        <taxon>Eumycetozoa</taxon>
        <taxon>Dictyostelia</taxon>
        <taxon>Dictyosteliales</taxon>
        <taxon>Dictyosteliaceae</taxon>
        <taxon>Dictyostelium</taxon>
    </lineage>
</organism>
<dbReference type="EMBL" id="AAFI02000177">
    <property type="protein sequence ID" value="EAL61730.1"/>
    <property type="molecule type" value="Genomic_DNA"/>
</dbReference>
<dbReference type="GeneID" id="8628197"/>
<comment type="caution">
    <text evidence="2">The sequence shown here is derived from an EMBL/GenBank/DDBJ whole genome shotgun (WGS) entry which is preliminary data.</text>
</comment>
<feature type="chain" id="PRO_5004249531" description="Transmembrane protein" evidence="1">
    <location>
        <begin position="22"/>
        <end position="358"/>
    </location>
</feature>
<reference evidence="2 3" key="1">
    <citation type="journal article" date="2005" name="Nature">
        <title>The genome of the social amoeba Dictyostelium discoideum.</title>
        <authorList>
            <consortium name="The Dictyostelium discoideum Sequencing Consortium"/>
            <person name="Eichinger L."/>
            <person name="Pachebat J.A."/>
            <person name="Glockner G."/>
            <person name="Rajandream M.A."/>
            <person name="Sucgang R."/>
            <person name="Berriman M."/>
            <person name="Song J."/>
            <person name="Olsen R."/>
            <person name="Szafranski K."/>
            <person name="Xu Q."/>
            <person name="Tunggal B."/>
            <person name="Kummerfeld S."/>
            <person name="Madera M."/>
            <person name="Konfortov B.A."/>
            <person name="Rivero F."/>
            <person name="Bankier A.T."/>
            <person name="Lehmann R."/>
            <person name="Hamlin N."/>
            <person name="Davies R."/>
            <person name="Gaudet P."/>
            <person name="Fey P."/>
            <person name="Pilcher K."/>
            <person name="Chen G."/>
            <person name="Saunders D."/>
            <person name="Sodergren E."/>
            <person name="Davis P."/>
            <person name="Kerhornou A."/>
            <person name="Nie X."/>
            <person name="Hall N."/>
            <person name="Anjard C."/>
            <person name="Hemphill L."/>
            <person name="Bason N."/>
            <person name="Farbrother P."/>
            <person name="Desany B."/>
            <person name="Just E."/>
            <person name="Morio T."/>
            <person name="Rost R."/>
            <person name="Churcher C."/>
            <person name="Cooper J."/>
            <person name="Haydock S."/>
            <person name="van Driessche N."/>
            <person name="Cronin A."/>
            <person name="Goodhead I."/>
            <person name="Muzny D."/>
            <person name="Mourier T."/>
            <person name="Pain A."/>
            <person name="Lu M."/>
            <person name="Harper D."/>
            <person name="Lindsay R."/>
            <person name="Hauser H."/>
            <person name="James K."/>
            <person name="Quiles M."/>
            <person name="Madan Babu M."/>
            <person name="Saito T."/>
            <person name="Buchrieser C."/>
            <person name="Wardroper A."/>
            <person name="Felder M."/>
            <person name="Thangavelu M."/>
            <person name="Johnson D."/>
            <person name="Knights A."/>
            <person name="Loulseged H."/>
            <person name="Mungall K."/>
            <person name="Oliver K."/>
            <person name="Price C."/>
            <person name="Quail M.A."/>
            <person name="Urushihara H."/>
            <person name="Hernandez J."/>
            <person name="Rabbinowitsch E."/>
            <person name="Steffen D."/>
            <person name="Sanders M."/>
            <person name="Ma J."/>
            <person name="Kohara Y."/>
            <person name="Sharp S."/>
            <person name="Simmonds M."/>
            <person name="Spiegler S."/>
            <person name="Tivey A."/>
            <person name="Sugano S."/>
            <person name="White B."/>
            <person name="Walker D."/>
            <person name="Woodward J."/>
            <person name="Winckler T."/>
            <person name="Tanaka Y."/>
            <person name="Shaulsky G."/>
            <person name="Schleicher M."/>
            <person name="Weinstock G."/>
            <person name="Rosenthal A."/>
            <person name="Cox E.C."/>
            <person name="Chisholm R.L."/>
            <person name="Gibbs R."/>
            <person name="Loomis W.F."/>
            <person name="Platzer M."/>
            <person name="Kay R.R."/>
            <person name="Williams J."/>
            <person name="Dear P.H."/>
            <person name="Noegel A.A."/>
            <person name="Barrell B."/>
            <person name="Kuspa A."/>
        </authorList>
    </citation>
    <scope>NUCLEOTIDE SEQUENCE [LARGE SCALE GENOMIC DNA]</scope>
    <source>
        <strain evidence="2 3">AX4</strain>
    </source>
</reference>
<dbReference type="PaxDb" id="44689-DDB0183929"/>
<name>Q54EJ0_DICDI</name>
<dbReference type="Proteomes" id="UP000002195">
    <property type="component" value="Unassembled WGS sequence"/>
</dbReference>
<dbReference type="PANTHER" id="PTHR33459">
    <property type="entry name" value="DD-GDCA PROTEIN"/>
    <property type="match status" value="1"/>
</dbReference>